<evidence type="ECO:0000313" key="2">
    <source>
        <dbReference type="EMBL" id="KEY72583.1"/>
    </source>
</evidence>
<sequence>MEPSPQFGHFPRLPIELRGLVWKFAATCPKVVEVRLRGIRISRVSTNSQALLFACKESRLVYIRYNTEFVFNKNHVSVNPSADFLYIDNFEDGMDITGSVLVHHASLGQLISCFRQIVLAKAIPGICDMLQCLPQLGELWVHFQIPPHFQPTSTSNFRRCWSAHHCDEFPEQYLSNFQRGEHKPCPVCHWRCGFGLLDGEAIGPRSSPSNFVLTCASSLPLLPTPDDIKRAACPVLRWIRHEDSDAPYFANLSDMEKREMFEAVAREYFERYERKRY</sequence>
<proteinExistence type="predicted"/>
<dbReference type="HOGENOM" id="CLU_1038915_0_0_1"/>
<feature type="domain" description="2EXR" evidence="1">
    <location>
        <begin position="7"/>
        <end position="85"/>
    </location>
</feature>
<gene>
    <name evidence="2" type="ORF">S7711_11457</name>
</gene>
<dbReference type="EMBL" id="KL648068">
    <property type="protein sequence ID" value="KEY72583.1"/>
    <property type="molecule type" value="Genomic_DNA"/>
</dbReference>
<dbReference type="AlphaFoldDB" id="A0A084B4V4"/>
<keyword evidence="3" id="KW-1185">Reference proteome</keyword>
<dbReference type="InterPro" id="IPR045518">
    <property type="entry name" value="2EXR"/>
</dbReference>
<dbReference type="PANTHER" id="PTHR35910">
    <property type="entry name" value="2EXR DOMAIN-CONTAINING PROTEIN"/>
    <property type="match status" value="1"/>
</dbReference>
<reference evidence="2 3" key="1">
    <citation type="journal article" date="2014" name="BMC Genomics">
        <title>Comparative genome sequencing reveals chemotype-specific gene clusters in the toxigenic black mold Stachybotrys.</title>
        <authorList>
            <person name="Semeiks J."/>
            <person name="Borek D."/>
            <person name="Otwinowski Z."/>
            <person name="Grishin N.V."/>
        </authorList>
    </citation>
    <scope>NUCLEOTIDE SEQUENCE [LARGE SCALE GENOMIC DNA]</scope>
    <source>
        <strain evidence="3">CBS 109288 / IBT 7711</strain>
    </source>
</reference>
<dbReference type="Pfam" id="PF20150">
    <property type="entry name" value="2EXR"/>
    <property type="match status" value="1"/>
</dbReference>
<dbReference type="Proteomes" id="UP000028045">
    <property type="component" value="Unassembled WGS sequence"/>
</dbReference>
<dbReference type="PANTHER" id="PTHR35910:SF6">
    <property type="entry name" value="2EXR DOMAIN-CONTAINING PROTEIN"/>
    <property type="match status" value="1"/>
</dbReference>
<name>A0A084B4V4_STACB</name>
<accession>A0A084B4V4</accession>
<evidence type="ECO:0000313" key="3">
    <source>
        <dbReference type="Proteomes" id="UP000028045"/>
    </source>
</evidence>
<evidence type="ECO:0000259" key="1">
    <source>
        <dbReference type="Pfam" id="PF20150"/>
    </source>
</evidence>
<protein>
    <recommendedName>
        <fullName evidence="1">2EXR domain-containing protein</fullName>
    </recommendedName>
</protein>
<organism evidence="2 3">
    <name type="scientific">Stachybotrys chartarum (strain CBS 109288 / IBT 7711)</name>
    <name type="common">Toxic black mold</name>
    <name type="synonym">Stilbospora chartarum</name>
    <dbReference type="NCBI Taxonomy" id="1280523"/>
    <lineage>
        <taxon>Eukaryota</taxon>
        <taxon>Fungi</taxon>
        <taxon>Dikarya</taxon>
        <taxon>Ascomycota</taxon>
        <taxon>Pezizomycotina</taxon>
        <taxon>Sordariomycetes</taxon>
        <taxon>Hypocreomycetidae</taxon>
        <taxon>Hypocreales</taxon>
        <taxon>Stachybotryaceae</taxon>
        <taxon>Stachybotrys</taxon>
    </lineage>
</organism>